<evidence type="ECO:0008006" key="3">
    <source>
        <dbReference type="Google" id="ProtNLM"/>
    </source>
</evidence>
<comment type="caution">
    <text evidence="1">The sequence shown here is derived from an EMBL/GenBank/DDBJ whole genome shotgun (WGS) entry which is preliminary data.</text>
</comment>
<accession>A0A7X4Y5F2</accession>
<name>A0A7X4Y5F2_9BACT</name>
<protein>
    <recommendedName>
        <fullName evidence="3">Type II toxin-antitoxin system RelE/ParE family toxin</fullName>
    </recommendedName>
</protein>
<organism evidence="1 2">
    <name type="scientific">Corallococcus exiguus</name>
    <dbReference type="NCBI Taxonomy" id="83462"/>
    <lineage>
        <taxon>Bacteria</taxon>
        <taxon>Pseudomonadati</taxon>
        <taxon>Myxococcota</taxon>
        <taxon>Myxococcia</taxon>
        <taxon>Myxococcales</taxon>
        <taxon>Cystobacterineae</taxon>
        <taxon>Myxococcaceae</taxon>
        <taxon>Corallococcus</taxon>
    </lineage>
</organism>
<dbReference type="EMBL" id="JAAAPK010000001">
    <property type="protein sequence ID" value="NBC38906.1"/>
    <property type="molecule type" value="Genomic_DNA"/>
</dbReference>
<evidence type="ECO:0000313" key="1">
    <source>
        <dbReference type="EMBL" id="NBC38906.1"/>
    </source>
</evidence>
<gene>
    <name evidence="1" type="ORF">GTZ93_03630</name>
</gene>
<dbReference type="AlphaFoldDB" id="A0A7X4Y5F2"/>
<keyword evidence="2" id="KW-1185">Reference proteome</keyword>
<dbReference type="RefSeq" id="WP_139916312.1">
    <property type="nucleotide sequence ID" value="NZ_CBCSLE010000010.1"/>
</dbReference>
<proteinExistence type="predicted"/>
<dbReference type="Proteomes" id="UP000537825">
    <property type="component" value="Unassembled WGS sequence"/>
</dbReference>
<evidence type="ECO:0000313" key="2">
    <source>
        <dbReference type="Proteomes" id="UP000537825"/>
    </source>
</evidence>
<reference evidence="1 2" key="1">
    <citation type="submission" date="2020-01" db="EMBL/GenBank/DDBJ databases">
        <title>The draft genome sequence of Corallococcus exiguus DSM 14696.</title>
        <authorList>
            <person name="Zhang X."/>
            <person name="Zhu H."/>
        </authorList>
    </citation>
    <scope>NUCLEOTIDE SEQUENCE [LARGE SCALE GENOMIC DNA]</scope>
    <source>
        <strain evidence="1 2">DSM 14696</strain>
    </source>
</reference>
<sequence length="160" mass="18039">MTQASIYTVEFYEEANGSSPVFKWMTEELSPAQRRAVTAALEELVAPMGPDIVGTEFGKNLGGGVIELRLRQDAAQLLKRVGKPPRAPHPEDMGEEILLRLFFHPHGRKRALVLHGYDKGRNPSKRYQQQQIAIAEARLVRFKQREKHRNKGAGKPKDGK</sequence>